<evidence type="ECO:0000313" key="5">
    <source>
        <dbReference type="Proteomes" id="UP001151287"/>
    </source>
</evidence>
<dbReference type="CDD" id="cd00519">
    <property type="entry name" value="Lipase_3"/>
    <property type="match status" value="1"/>
</dbReference>
<dbReference type="PANTHER" id="PTHR46023:SF2">
    <property type="entry name" value="LIPASE FAMILY PROTEIN, EXPRESSED"/>
    <property type="match status" value="1"/>
</dbReference>
<dbReference type="EMBL" id="JAMQYH010000005">
    <property type="protein sequence ID" value="KAJ1686014.1"/>
    <property type="molecule type" value="Genomic_DNA"/>
</dbReference>
<protein>
    <recommendedName>
        <fullName evidence="6">Fungal lipase-like domain-containing protein</fullName>
    </recommendedName>
</protein>
<feature type="domain" description="Fungal lipase-type" evidence="2">
    <location>
        <begin position="164"/>
        <end position="300"/>
    </location>
</feature>
<dbReference type="InterPro" id="IPR002921">
    <property type="entry name" value="Fungal_lipase-type"/>
</dbReference>
<reference evidence="4" key="1">
    <citation type="journal article" date="2022" name="Cell">
        <title>Repeat-based holocentromeres influence genome architecture and karyotype evolution.</title>
        <authorList>
            <person name="Hofstatter P.G."/>
            <person name="Thangavel G."/>
            <person name="Lux T."/>
            <person name="Neumann P."/>
            <person name="Vondrak T."/>
            <person name="Novak P."/>
            <person name="Zhang M."/>
            <person name="Costa L."/>
            <person name="Castellani M."/>
            <person name="Scott A."/>
            <person name="Toegelov H."/>
            <person name="Fuchs J."/>
            <person name="Mata-Sucre Y."/>
            <person name="Dias Y."/>
            <person name="Vanzela A.L.L."/>
            <person name="Huettel B."/>
            <person name="Almeida C.C.S."/>
            <person name="Simkova H."/>
            <person name="Souza G."/>
            <person name="Pedrosa-Harand A."/>
            <person name="Macas J."/>
            <person name="Mayer K.F.X."/>
            <person name="Houben A."/>
            <person name="Marques A."/>
        </authorList>
    </citation>
    <scope>NUCLEOTIDE SEQUENCE</scope>
    <source>
        <strain evidence="4">RhyBre1mFocal</strain>
    </source>
</reference>
<dbReference type="SUPFAM" id="SSF53474">
    <property type="entry name" value="alpha/beta-Hydrolases"/>
    <property type="match status" value="1"/>
</dbReference>
<dbReference type="Pfam" id="PF03893">
    <property type="entry name" value="Lipase3_N"/>
    <property type="match status" value="1"/>
</dbReference>
<feature type="region of interest" description="Disordered" evidence="1">
    <location>
        <begin position="409"/>
        <end position="433"/>
    </location>
</feature>
<evidence type="ECO:0008006" key="6">
    <source>
        <dbReference type="Google" id="ProtNLM"/>
    </source>
</evidence>
<name>A0A9Q0C2D8_9POAL</name>
<dbReference type="OrthoDB" id="438440at2759"/>
<evidence type="ECO:0000313" key="4">
    <source>
        <dbReference type="EMBL" id="KAJ1686014.1"/>
    </source>
</evidence>
<dbReference type="GO" id="GO:0016042">
    <property type="term" value="P:lipid catabolic process"/>
    <property type="evidence" value="ECO:0007669"/>
    <property type="project" value="InterPro"/>
</dbReference>
<comment type="caution">
    <text evidence="4">The sequence shown here is derived from an EMBL/GenBank/DDBJ whole genome shotgun (WGS) entry which is preliminary data.</text>
</comment>
<sequence length="501" mass="56624">MRYLFLLSRLAQRRIALPKPLDCPPGCHYMSTWPDQAPSTWRESVAITARTVKYMCRETFGKWPIGDIAFGIKYHMKHLHQDTIQQDYAGQGSLQLKGDETVSELMYLLNYLRLCFYYSKRPFPEFLQYGGYCQENVLIQNSKAQLLRPAFTIVCDEKSRSFLIIIRGATSARDRLTAATSGEVPFRHINIQKGGVVNFVKGYAHCGMVAAAHWIAKYAVPCLTKARNQFPDYQIKVMGHSMGAGVAAILTHILRERKEFASSTCLAFAPAACMTWDLAESGKEFITSLINRNDVVPSFSKVSADDLRSEVIGSSWLHDVVGPTPLNKLFKATNQHMAFLQSCLVFMSSSRQEVRDDADIALCPQPIISEAAISSRTSSLSTTVEERLQISSSFRNPIREFSSLSITSSEKRPTNFTPKRPIKLNSDPSSKEHKQLFPPGRIIHMVSLPDLASKESIRVFENPRSLYAKMRLAPDMIRDHYMPSYIEMLELLIEDLTNKKE</sequence>
<dbReference type="InterPro" id="IPR005592">
    <property type="entry name" value="Mono/diacylglycerol_lipase_N"/>
</dbReference>
<dbReference type="AlphaFoldDB" id="A0A9Q0C2D8"/>
<feature type="domain" description="Mono-/di-acylglycerol lipase N-terminal" evidence="3">
    <location>
        <begin position="36"/>
        <end position="77"/>
    </location>
</feature>
<dbReference type="PANTHER" id="PTHR46023">
    <property type="entry name" value="LIPASE CLASS 3 PROTEIN-LIKE"/>
    <property type="match status" value="1"/>
</dbReference>
<evidence type="ECO:0000256" key="1">
    <source>
        <dbReference type="SAM" id="MobiDB-lite"/>
    </source>
</evidence>
<organism evidence="4 5">
    <name type="scientific">Rhynchospora breviuscula</name>
    <dbReference type="NCBI Taxonomy" id="2022672"/>
    <lineage>
        <taxon>Eukaryota</taxon>
        <taxon>Viridiplantae</taxon>
        <taxon>Streptophyta</taxon>
        <taxon>Embryophyta</taxon>
        <taxon>Tracheophyta</taxon>
        <taxon>Spermatophyta</taxon>
        <taxon>Magnoliopsida</taxon>
        <taxon>Liliopsida</taxon>
        <taxon>Poales</taxon>
        <taxon>Cyperaceae</taxon>
        <taxon>Cyperoideae</taxon>
        <taxon>Rhynchosporeae</taxon>
        <taxon>Rhynchospora</taxon>
    </lineage>
</organism>
<keyword evidence="5" id="KW-1185">Reference proteome</keyword>
<gene>
    <name evidence="4" type="ORF">LUZ63_017404</name>
</gene>
<evidence type="ECO:0000259" key="3">
    <source>
        <dbReference type="Pfam" id="PF03893"/>
    </source>
</evidence>
<dbReference type="Pfam" id="PF01764">
    <property type="entry name" value="Lipase_3"/>
    <property type="match status" value="1"/>
</dbReference>
<dbReference type="InterPro" id="IPR029058">
    <property type="entry name" value="AB_hydrolase_fold"/>
</dbReference>
<dbReference type="Proteomes" id="UP001151287">
    <property type="component" value="Unassembled WGS sequence"/>
</dbReference>
<evidence type="ECO:0000259" key="2">
    <source>
        <dbReference type="Pfam" id="PF01764"/>
    </source>
</evidence>
<proteinExistence type="predicted"/>
<accession>A0A9Q0C2D8</accession>
<dbReference type="Gene3D" id="3.40.50.1820">
    <property type="entry name" value="alpha/beta hydrolase"/>
    <property type="match status" value="1"/>
</dbReference>